<evidence type="ECO:0000313" key="3">
    <source>
        <dbReference type="EMBL" id="GLQ31060.1"/>
    </source>
</evidence>
<dbReference type="SUPFAM" id="SSF52499">
    <property type="entry name" value="Isochorismatase-like hydrolases"/>
    <property type="match status" value="1"/>
</dbReference>
<evidence type="ECO:0000259" key="2">
    <source>
        <dbReference type="Pfam" id="PF00857"/>
    </source>
</evidence>
<dbReference type="Pfam" id="PF00857">
    <property type="entry name" value="Isochorismatase"/>
    <property type="match status" value="1"/>
</dbReference>
<dbReference type="GO" id="GO:0016787">
    <property type="term" value="F:hydrolase activity"/>
    <property type="evidence" value="ECO:0007669"/>
    <property type="project" value="UniProtKB-KW"/>
</dbReference>
<name>A0AA37W5Y0_9GAMM</name>
<dbReference type="AlphaFoldDB" id="A0AA37W5Y0"/>
<dbReference type="InterPro" id="IPR036380">
    <property type="entry name" value="Isochorismatase-like_sf"/>
</dbReference>
<protein>
    <submittedName>
        <fullName evidence="3">Isochorismatase family protein YddQ</fullName>
    </submittedName>
</protein>
<accession>A0AA37W5Y0</accession>
<organism evidence="3 4">
    <name type="scientific">Litoribrevibacter albus</name>
    <dbReference type="NCBI Taxonomy" id="1473156"/>
    <lineage>
        <taxon>Bacteria</taxon>
        <taxon>Pseudomonadati</taxon>
        <taxon>Pseudomonadota</taxon>
        <taxon>Gammaproteobacteria</taxon>
        <taxon>Oceanospirillales</taxon>
        <taxon>Oceanospirillaceae</taxon>
        <taxon>Litoribrevibacter</taxon>
    </lineage>
</organism>
<dbReference type="EMBL" id="BSNM01000011">
    <property type="protein sequence ID" value="GLQ31060.1"/>
    <property type="molecule type" value="Genomic_DNA"/>
</dbReference>
<evidence type="ECO:0000256" key="1">
    <source>
        <dbReference type="ARBA" id="ARBA00022801"/>
    </source>
</evidence>
<dbReference type="Proteomes" id="UP001161389">
    <property type="component" value="Unassembled WGS sequence"/>
</dbReference>
<dbReference type="InterPro" id="IPR050272">
    <property type="entry name" value="Isochorismatase-like_hydrls"/>
</dbReference>
<keyword evidence="1" id="KW-0378">Hydrolase</keyword>
<dbReference type="Gene3D" id="3.40.50.850">
    <property type="entry name" value="Isochorismatase-like"/>
    <property type="match status" value="1"/>
</dbReference>
<dbReference type="RefSeq" id="WP_284380540.1">
    <property type="nucleotide sequence ID" value="NZ_BSNM01000011.1"/>
</dbReference>
<evidence type="ECO:0000313" key="4">
    <source>
        <dbReference type="Proteomes" id="UP001161389"/>
    </source>
</evidence>
<dbReference type="InterPro" id="IPR000868">
    <property type="entry name" value="Isochorismatase-like_dom"/>
</dbReference>
<proteinExistence type="predicted"/>
<comment type="caution">
    <text evidence="3">The sequence shown here is derived from an EMBL/GenBank/DDBJ whole genome shotgun (WGS) entry which is preliminary data.</text>
</comment>
<dbReference type="PANTHER" id="PTHR43540:SF1">
    <property type="entry name" value="ISOCHORISMATASE HYDROLASE"/>
    <property type="match status" value="1"/>
</dbReference>
<gene>
    <name evidence="3" type="primary">yddQ</name>
    <name evidence="3" type="ORF">GCM10007876_15390</name>
</gene>
<feature type="domain" description="Isochorismatase-like" evidence="2">
    <location>
        <begin position="16"/>
        <end position="165"/>
    </location>
</feature>
<dbReference type="PANTHER" id="PTHR43540">
    <property type="entry name" value="PEROXYUREIDOACRYLATE/UREIDOACRYLATE AMIDOHYDROLASE-RELATED"/>
    <property type="match status" value="1"/>
</dbReference>
<reference evidence="3" key="2">
    <citation type="submission" date="2023-01" db="EMBL/GenBank/DDBJ databases">
        <title>Draft genome sequence of Litoribrevibacter albus strain NBRC 110071.</title>
        <authorList>
            <person name="Sun Q."/>
            <person name="Mori K."/>
        </authorList>
    </citation>
    <scope>NUCLEOTIDE SEQUENCE</scope>
    <source>
        <strain evidence="3">NBRC 110071</strain>
    </source>
</reference>
<sequence length="201" mass="21644">MSQVAVRSHTSDMPQTALILVDFQNDYFPSFPGAKLPLVGTEAAADNGAQLLDAFRSQGLPVVHVHHEFPSEQAPFFAAGSDGVSIHTSVQPKPEEVRVLKHKVNSFVGTNLDHLLKELNVSRLFIAGAMSHMCIDGIVRAATDLGYECFLAHDACATRDLEFNEVTVPAAQVHAAYMAALSSSYCLVDTTKALLGHLEVA</sequence>
<keyword evidence="4" id="KW-1185">Reference proteome</keyword>
<dbReference type="CDD" id="cd01014">
    <property type="entry name" value="nicotinamidase_related"/>
    <property type="match status" value="1"/>
</dbReference>
<reference evidence="3" key="1">
    <citation type="journal article" date="2014" name="Int. J. Syst. Evol. Microbiol.">
        <title>Complete genome sequence of Corynebacterium casei LMG S-19264T (=DSM 44701T), isolated from a smear-ripened cheese.</title>
        <authorList>
            <consortium name="US DOE Joint Genome Institute (JGI-PGF)"/>
            <person name="Walter F."/>
            <person name="Albersmeier A."/>
            <person name="Kalinowski J."/>
            <person name="Ruckert C."/>
        </authorList>
    </citation>
    <scope>NUCLEOTIDE SEQUENCE</scope>
    <source>
        <strain evidence="3">NBRC 110071</strain>
    </source>
</reference>